<comment type="similarity">
    <text evidence="1">Belongs to the universal ribosomal protein uL4 family.</text>
</comment>
<dbReference type="EMBL" id="JALJOU010000054">
    <property type="protein sequence ID" value="KAK9827989.1"/>
    <property type="molecule type" value="Genomic_DNA"/>
</dbReference>
<dbReference type="InterPro" id="IPR044748">
    <property type="entry name" value="Trm3/TARBP1_C"/>
</dbReference>
<dbReference type="GO" id="GO:0005840">
    <property type="term" value="C:ribosome"/>
    <property type="evidence" value="ECO:0007669"/>
    <property type="project" value="UniProtKB-KW"/>
</dbReference>
<evidence type="ECO:0000256" key="1">
    <source>
        <dbReference type="ARBA" id="ARBA00010528"/>
    </source>
</evidence>
<dbReference type="CDD" id="cd18091">
    <property type="entry name" value="SpoU-like_TRM3-like"/>
    <property type="match status" value="1"/>
</dbReference>
<dbReference type="SUPFAM" id="SSF52166">
    <property type="entry name" value="Ribosomal protein L4"/>
    <property type="match status" value="1"/>
</dbReference>
<evidence type="ECO:0000256" key="5">
    <source>
        <dbReference type="ARBA" id="ARBA00023274"/>
    </source>
</evidence>
<dbReference type="SUPFAM" id="SSF75217">
    <property type="entry name" value="alpha/beta knot"/>
    <property type="match status" value="1"/>
</dbReference>
<dbReference type="GO" id="GO:0030488">
    <property type="term" value="P:tRNA methylation"/>
    <property type="evidence" value="ECO:0007669"/>
    <property type="project" value="InterPro"/>
</dbReference>
<feature type="domain" description="tRNA/rRNA methyltransferase SpoU type" evidence="7">
    <location>
        <begin position="1161"/>
        <end position="1299"/>
    </location>
</feature>
<gene>
    <name evidence="8" type="ORF">WJX81_005702</name>
</gene>
<reference evidence="8 9" key="1">
    <citation type="journal article" date="2024" name="Nat. Commun.">
        <title>Phylogenomics reveals the evolutionary origins of lichenization in chlorophyte algae.</title>
        <authorList>
            <person name="Puginier C."/>
            <person name="Libourel C."/>
            <person name="Otte J."/>
            <person name="Skaloud P."/>
            <person name="Haon M."/>
            <person name="Grisel S."/>
            <person name="Petersen M."/>
            <person name="Berrin J.G."/>
            <person name="Delaux P.M."/>
            <person name="Dal Grande F."/>
            <person name="Keller J."/>
        </authorList>
    </citation>
    <scope>NUCLEOTIDE SEQUENCE [LARGE SCALE GENOMIC DNA]</scope>
    <source>
        <strain evidence="8 9">SAG 245.80</strain>
    </source>
</reference>
<feature type="region of interest" description="Disordered" evidence="6">
    <location>
        <begin position="1341"/>
        <end position="1379"/>
    </location>
</feature>
<keyword evidence="3" id="KW-0808">Transferase</keyword>
<keyword evidence="5" id="KW-0687">Ribonucleoprotein</keyword>
<dbReference type="PANTHER" id="PTHR12029">
    <property type="entry name" value="RNA METHYLTRANSFERASE"/>
    <property type="match status" value="1"/>
</dbReference>
<organism evidence="8 9">
    <name type="scientific">Elliptochloris bilobata</name>
    <dbReference type="NCBI Taxonomy" id="381761"/>
    <lineage>
        <taxon>Eukaryota</taxon>
        <taxon>Viridiplantae</taxon>
        <taxon>Chlorophyta</taxon>
        <taxon>core chlorophytes</taxon>
        <taxon>Trebouxiophyceae</taxon>
        <taxon>Trebouxiophyceae incertae sedis</taxon>
        <taxon>Elliptochloris clade</taxon>
        <taxon>Elliptochloris</taxon>
    </lineage>
</organism>
<sequence length="1527" mass="160860">MHGGQATAELALTYAAAALIACERASGFGACRAEELAAAVCVPLLDADLLPRERKEEVAAELGSVLAKTAAWDAAALLLHKCAAALPTSGVGGAELHEAVAELAQAVDTPDLPVTPAQPAAHGYDDGVAAAARLRRLALRLLLVRILALLSRGAAARRIACRALAVDDAREDPATRKRAFAVLQSALPSHQAAEPPWSHFAILWNLLLQFPLHIVQQPFVQHMKQLRMRPDLDGGLNGNGADMPFTLAWEAVLWQVGFLHGNPQVARFVVLTFMACCLQGETSGSEFSAAFFLGDLLPALVRAMAVQGSAELEAAAKHCFAAYVSAAPKHRQREVVEGVASSLAAGDRMRRLSIACGLLQAAAALARPPHFSPAAAGPLLAEVPRAWLGPGQPLHDTVRGWLRGGAEGGHDAWLLQGLRQELEALHETAPGALPGAPVLAAEAAESGCGWWLSRRLARLCEAVADDLAAYCAAALQCFWAPPDAAPALGAAQELAMPREPKGAVRLPAALQAATTRAQLALDTAALALLCLLRSAAPDLRSAAAARAAGLLHGAATSFLHCFATTPILYWGRSRGGAALDRDAEAAELLRRALACVATACRQAERSGELDADLPLGVGVVGSLDALALACLPSQSDRASGMAALDTQRWHTLAAVVPAGGRVGQALGPEAHARAFAAAYSALDTVNQEAMVPLLACLRILVALTERHPDRLPATLTAAAALIATYLDTALAPELFQCTDAAVRAALHGEGGPLHWALEQLWGLAARSATAAALTALHLTALWLRHPQTALCYQGAWLRMLLFSCTENAVVGHQPGLEGYTTTDLAARVAAVAAAYELGRVAGCVPGGLPAAPADQAAAGMLGRALWAGISAQALGMAPARSGRYLVAGRQQRARVRAFQALAVLTCFAPDEDVEPTLAALWTCLEADAAPSVRQFEEAACLALLLRRPDLARGFLLPRMDPGRARVEGQSSLVLIGAQLLIHAPGDHKELLVPFFGAVLPWAMHHNHTLRCACQLAANELLQRFPALGEEPILRPLAAFLTSSADMMKLRRCMGPAMRSFDPAIACSPLGVFAVGARMVGRQGDGVPLEGAPESLVERVVSFLADSRSALRSARAQSASSAPCEAEDVAGEASQAYQQKPTAPDIVADLKGSSEGRCCQDLIVVASLIDKVPNLAGLARTCEVFGAAALVVADLRVLKEHQFRAVSMTAEQWVPMLEVPDEALLAWLLQRRGAGYQLVGLEQTAESTPLSAFRWPKRTVLVLGHEHTGIPISVLQVLDDTVVIPQLGAVRSLNVHVSGALESLSLRVADPAVANGLVHRYVVFLRQNARRGTASTLTRAEVRGGGRKPYAQKGTGNARQGSRRTPLRPGGGVTFGPKPTDWTIKMNKKERRLALATALQSAAGSIIVIDELQASLPEPKTKLLSSALQRWGVPSDSHALLIVNEMSEPVELASRNMAKLEVNSVTALNAYDILRADRIIVEREALKHIQEFYGGTVSDDAKVEAAKAPAEAAEAPVVAAEEATLEAA</sequence>
<dbReference type="Gene3D" id="3.40.1370.10">
    <property type="match status" value="1"/>
</dbReference>
<evidence type="ECO:0000256" key="6">
    <source>
        <dbReference type="SAM" id="MobiDB-lite"/>
    </source>
</evidence>
<keyword evidence="2" id="KW-0489">Methyltransferase</keyword>
<dbReference type="GO" id="GO:0016423">
    <property type="term" value="F:tRNA (guanine) methyltransferase activity"/>
    <property type="evidence" value="ECO:0007669"/>
    <property type="project" value="InterPro"/>
</dbReference>
<dbReference type="Pfam" id="PF00588">
    <property type="entry name" value="SpoU_methylase"/>
    <property type="match status" value="1"/>
</dbReference>
<dbReference type="GO" id="GO:0006412">
    <property type="term" value="P:translation"/>
    <property type="evidence" value="ECO:0007669"/>
    <property type="project" value="InterPro"/>
</dbReference>
<dbReference type="GO" id="GO:0003735">
    <property type="term" value="F:structural constituent of ribosome"/>
    <property type="evidence" value="ECO:0007669"/>
    <property type="project" value="InterPro"/>
</dbReference>
<dbReference type="InterPro" id="IPR029028">
    <property type="entry name" value="Alpha/beta_knot_MTases"/>
</dbReference>
<evidence type="ECO:0000313" key="9">
    <source>
        <dbReference type="Proteomes" id="UP001445335"/>
    </source>
</evidence>
<dbReference type="InterPro" id="IPR002136">
    <property type="entry name" value="Ribosomal_uL4"/>
</dbReference>
<evidence type="ECO:0000256" key="3">
    <source>
        <dbReference type="ARBA" id="ARBA00022679"/>
    </source>
</evidence>
<comment type="caution">
    <text evidence="8">The sequence shown here is derived from an EMBL/GenBank/DDBJ whole genome shotgun (WGS) entry which is preliminary data.</text>
</comment>
<dbReference type="NCBIfam" id="TIGR03953">
    <property type="entry name" value="rplD_bact"/>
    <property type="match status" value="1"/>
</dbReference>
<dbReference type="PANTHER" id="PTHR12029:SF11">
    <property type="entry name" value="METHYLTRANSFERASE TARBP1-RELATED"/>
    <property type="match status" value="1"/>
</dbReference>
<dbReference type="HAMAP" id="MF_01328_B">
    <property type="entry name" value="Ribosomal_uL4_B"/>
    <property type="match status" value="1"/>
</dbReference>
<dbReference type="InterPro" id="IPR045330">
    <property type="entry name" value="TRM3/TARBP1"/>
</dbReference>
<dbReference type="InterPro" id="IPR001537">
    <property type="entry name" value="SpoU_MeTrfase"/>
</dbReference>
<evidence type="ECO:0000259" key="7">
    <source>
        <dbReference type="Pfam" id="PF00588"/>
    </source>
</evidence>
<dbReference type="InterPro" id="IPR013005">
    <property type="entry name" value="Ribosomal_uL4-like"/>
</dbReference>
<evidence type="ECO:0000256" key="4">
    <source>
        <dbReference type="ARBA" id="ARBA00022980"/>
    </source>
</evidence>
<name>A0AAW1R2Q6_9CHLO</name>
<dbReference type="GO" id="GO:1990904">
    <property type="term" value="C:ribonucleoprotein complex"/>
    <property type="evidence" value="ECO:0007669"/>
    <property type="project" value="UniProtKB-KW"/>
</dbReference>
<dbReference type="GO" id="GO:0003723">
    <property type="term" value="F:RNA binding"/>
    <property type="evidence" value="ECO:0007669"/>
    <property type="project" value="InterPro"/>
</dbReference>
<dbReference type="InterPro" id="IPR029026">
    <property type="entry name" value="tRNA_m1G_MTases_N"/>
</dbReference>
<keyword evidence="4" id="KW-0689">Ribosomal protein</keyword>
<protein>
    <recommendedName>
        <fullName evidence="7">tRNA/rRNA methyltransferase SpoU type domain-containing protein</fullName>
    </recommendedName>
</protein>
<evidence type="ECO:0000256" key="2">
    <source>
        <dbReference type="ARBA" id="ARBA00022603"/>
    </source>
</evidence>
<dbReference type="Proteomes" id="UP001445335">
    <property type="component" value="Unassembled WGS sequence"/>
</dbReference>
<dbReference type="Pfam" id="PF00573">
    <property type="entry name" value="Ribosomal_L4"/>
    <property type="match status" value="1"/>
</dbReference>
<dbReference type="Gene3D" id="3.40.1280.10">
    <property type="match status" value="1"/>
</dbReference>
<evidence type="ECO:0000313" key="8">
    <source>
        <dbReference type="EMBL" id="KAK9827989.1"/>
    </source>
</evidence>
<dbReference type="InterPro" id="IPR023574">
    <property type="entry name" value="Ribosomal_uL4_dom_sf"/>
</dbReference>
<proteinExistence type="inferred from homology"/>
<accession>A0AAW1R2Q6</accession>
<keyword evidence="9" id="KW-1185">Reference proteome</keyword>